<reference evidence="1" key="1">
    <citation type="submission" date="2020-11" db="EMBL/GenBank/DDBJ databases">
        <authorList>
            <person name="Tran Van P."/>
        </authorList>
    </citation>
    <scope>NUCLEOTIDE SEQUENCE</scope>
</reference>
<protein>
    <submittedName>
        <fullName evidence="1">Uncharacterized protein</fullName>
    </submittedName>
</protein>
<accession>A0A7R8WC03</accession>
<sequence>MFSIIVLSLVLSLVSGDYHHHHPNVVKEETIGRLYSDVKVDLEKGKYYYHVLKKQHEDQGNGPEYSDDYQKVSAKIIPLKSYVGTNLRFFYSIFRPAQHRYFQF</sequence>
<organism evidence="1">
    <name type="scientific">Cyprideis torosa</name>
    <dbReference type="NCBI Taxonomy" id="163714"/>
    <lineage>
        <taxon>Eukaryota</taxon>
        <taxon>Metazoa</taxon>
        <taxon>Ecdysozoa</taxon>
        <taxon>Arthropoda</taxon>
        <taxon>Crustacea</taxon>
        <taxon>Oligostraca</taxon>
        <taxon>Ostracoda</taxon>
        <taxon>Podocopa</taxon>
        <taxon>Podocopida</taxon>
        <taxon>Cytherocopina</taxon>
        <taxon>Cytheroidea</taxon>
        <taxon>Cytherideidae</taxon>
        <taxon>Cyprideis</taxon>
    </lineage>
</organism>
<proteinExistence type="predicted"/>
<dbReference type="AlphaFoldDB" id="A0A7R8WC03"/>
<evidence type="ECO:0000313" key="1">
    <source>
        <dbReference type="EMBL" id="CAD7227629.1"/>
    </source>
</evidence>
<dbReference type="EMBL" id="OB661203">
    <property type="protein sequence ID" value="CAD7227629.1"/>
    <property type="molecule type" value="Genomic_DNA"/>
</dbReference>
<name>A0A7R8WC03_9CRUS</name>
<gene>
    <name evidence="1" type="ORF">CTOB1V02_LOCUS5530</name>
</gene>